<keyword evidence="2" id="KW-1185">Reference proteome</keyword>
<reference evidence="1" key="1">
    <citation type="submission" date="2016-10" db="EMBL/GenBank/DDBJ databases">
        <authorList>
            <person name="Benchimol M."/>
            <person name="Almeida L.G."/>
            <person name="Vasconcelos A.T."/>
            <person name="Perreira-Neves A."/>
            <person name="Rosa I.A."/>
            <person name="Tasca T."/>
            <person name="Bogo M.R."/>
            <person name="de Souza W."/>
        </authorList>
    </citation>
    <scope>NUCLEOTIDE SEQUENCE [LARGE SCALE GENOMIC DNA]</scope>
    <source>
        <strain evidence="1">K</strain>
    </source>
</reference>
<sequence length="468" mass="53299">MSTLELQQTFDALFQNHLDHPSMYFLGEGDSGVCALCKKSLKLLKQFQIKDFYKQTTALPYYPILRIVQNFIIQIEQYYHEHETELILLFLFQLLPSNPLPLRQDVLKSLEFCSAMICLYNDKLQQRPITAHIDGYYDFVAPIAENEMRIHLITPDGKQAALPPSITFFVEDKKNISPQEFIFHDAPQIGSSTQFHAFMATIAQTNPLNDLMYMFEHAICSDDLSFATALCVVDPRPESLPNISKLLNVLTVNGYLDHFLRSLACSVRKVVIGQPPPNHIELTALINIFVVSSLEWSNNVLPSDIKGLIRTICRGLEKNKFVPQLCLYIAKTMLTIAAYEDPCGDAAIAMFMEIIVFPFAKKFSLENEFLPTKTELMSKTHNDPELRDIIEDTIIHILGREIAAPYFPSAVKRVLPVLYKFALKNVDLFVQILLVLNARPVFEHPPVQTMIFSLMKANEIYAYEANSP</sequence>
<evidence type="ECO:0000313" key="2">
    <source>
        <dbReference type="Proteomes" id="UP000179807"/>
    </source>
</evidence>
<comment type="caution">
    <text evidence="1">The sequence shown here is derived from an EMBL/GenBank/DDBJ whole genome shotgun (WGS) entry which is preliminary data.</text>
</comment>
<dbReference type="EMBL" id="MLAK01000055">
    <property type="protein sequence ID" value="OHT16964.1"/>
    <property type="molecule type" value="Genomic_DNA"/>
</dbReference>
<gene>
    <name evidence="1" type="ORF">TRFO_41431</name>
</gene>
<dbReference type="GeneID" id="94848470"/>
<dbReference type="VEuPathDB" id="TrichDB:TRFO_41431"/>
<name>A0A1J4L4Q8_9EUKA</name>
<evidence type="ECO:0000313" key="1">
    <source>
        <dbReference type="EMBL" id="OHT16964.1"/>
    </source>
</evidence>
<proteinExistence type="predicted"/>
<accession>A0A1J4L4Q8</accession>
<dbReference type="RefSeq" id="XP_068370100.1">
    <property type="nucleotide sequence ID" value="XM_068513766.1"/>
</dbReference>
<dbReference type="Proteomes" id="UP000179807">
    <property type="component" value="Unassembled WGS sequence"/>
</dbReference>
<protein>
    <submittedName>
        <fullName evidence="1">Uncharacterized protein</fullName>
    </submittedName>
</protein>
<organism evidence="1 2">
    <name type="scientific">Tritrichomonas foetus</name>
    <dbReference type="NCBI Taxonomy" id="1144522"/>
    <lineage>
        <taxon>Eukaryota</taxon>
        <taxon>Metamonada</taxon>
        <taxon>Parabasalia</taxon>
        <taxon>Tritrichomonadida</taxon>
        <taxon>Tritrichomonadidae</taxon>
        <taxon>Tritrichomonas</taxon>
    </lineage>
</organism>
<dbReference type="AlphaFoldDB" id="A0A1J4L4Q8"/>